<dbReference type="Pfam" id="PF04542">
    <property type="entry name" value="Sigma70_r2"/>
    <property type="match status" value="1"/>
</dbReference>
<feature type="compositionally biased region" description="Low complexity" evidence="7">
    <location>
        <begin position="101"/>
        <end position="111"/>
    </location>
</feature>
<comment type="similarity">
    <text evidence="1">Belongs to the sigma-70 factor family. ECF subfamily.</text>
</comment>
<dbReference type="Gene3D" id="3.10.450.50">
    <property type="match status" value="1"/>
</dbReference>
<evidence type="ECO:0000256" key="6">
    <source>
        <dbReference type="ARBA" id="ARBA00023163"/>
    </source>
</evidence>
<dbReference type="Gene3D" id="1.10.1740.10">
    <property type="match status" value="1"/>
</dbReference>
<comment type="subunit">
    <text evidence="2">Interacts transiently with the RNA polymerase catalytic core formed by RpoA, RpoB, RpoC and RpoZ (2 alpha, 1 beta, 1 beta' and 1 omega subunit) to form the RNA polymerase holoenzyme that can initiate transcription.</text>
</comment>
<organism evidence="10 11">
    <name type="scientific">Herbihabitans rhizosphaerae</name>
    <dbReference type="NCBI Taxonomy" id="1872711"/>
    <lineage>
        <taxon>Bacteria</taxon>
        <taxon>Bacillati</taxon>
        <taxon>Actinomycetota</taxon>
        <taxon>Actinomycetes</taxon>
        <taxon>Pseudonocardiales</taxon>
        <taxon>Pseudonocardiaceae</taxon>
        <taxon>Herbihabitans</taxon>
    </lineage>
</organism>
<evidence type="ECO:0000256" key="7">
    <source>
        <dbReference type="SAM" id="MobiDB-lite"/>
    </source>
</evidence>
<feature type="region of interest" description="Disordered" evidence="7">
    <location>
        <begin position="90"/>
        <end position="112"/>
    </location>
</feature>
<accession>A0A4Q7KIT9</accession>
<dbReference type="GO" id="GO:0003677">
    <property type="term" value="F:DNA binding"/>
    <property type="evidence" value="ECO:0007669"/>
    <property type="project" value="UniProtKB-KW"/>
</dbReference>
<dbReference type="GO" id="GO:0016987">
    <property type="term" value="F:sigma factor activity"/>
    <property type="evidence" value="ECO:0007669"/>
    <property type="project" value="UniProtKB-KW"/>
</dbReference>
<evidence type="ECO:0000313" key="10">
    <source>
        <dbReference type="EMBL" id="RZS34850.1"/>
    </source>
</evidence>
<dbReference type="InterPro" id="IPR036388">
    <property type="entry name" value="WH-like_DNA-bd_sf"/>
</dbReference>
<dbReference type="InterPro" id="IPR039425">
    <property type="entry name" value="RNA_pol_sigma-70-like"/>
</dbReference>
<keyword evidence="5" id="KW-0238">DNA-binding</keyword>
<sequence length="319" mass="35162">MTTTDPDTLPSPMLDGVRAAHAEFLTTLDPHRPTLYRYCRHLTGNAWDAEDLVQETLTRAFSYAAQSHQAVRRPWAWLARIATNAHIDGLRRPAPTPVEVPDSAAPTTTDPTDVRDALTEATVLLPPQERAALVLKDVFDLPLKEIAAMLRTSLGAVKAALHRARGRLANADRAAAKATRTAPDRAVVDALATAFSAYDIDALTDLFLTDATSEVVGLVHEVGRERIRSGSLHHTLVVESDVRYRAEVRELDGEPVILMWARPATASEPEAVEDVLRVDTADGGVARLRWYYFCPETLIEVTDQLGVPCRDHGYRFSQE</sequence>
<evidence type="ECO:0000256" key="1">
    <source>
        <dbReference type="ARBA" id="ARBA00010641"/>
    </source>
</evidence>
<evidence type="ECO:0000256" key="2">
    <source>
        <dbReference type="ARBA" id="ARBA00011344"/>
    </source>
</evidence>
<dbReference type="Pfam" id="PF08281">
    <property type="entry name" value="Sigma70_r4_2"/>
    <property type="match status" value="1"/>
</dbReference>
<dbReference type="SUPFAM" id="SSF88659">
    <property type="entry name" value="Sigma3 and sigma4 domains of RNA polymerase sigma factors"/>
    <property type="match status" value="1"/>
</dbReference>
<keyword evidence="6" id="KW-0804">Transcription</keyword>
<dbReference type="SUPFAM" id="SSF88946">
    <property type="entry name" value="Sigma2 domain of RNA polymerase sigma factors"/>
    <property type="match status" value="1"/>
</dbReference>
<feature type="domain" description="RNA polymerase sigma-70 region 2" evidence="8">
    <location>
        <begin position="30"/>
        <end position="92"/>
    </location>
</feature>
<dbReference type="InterPro" id="IPR032710">
    <property type="entry name" value="NTF2-like_dom_sf"/>
</dbReference>
<name>A0A4Q7KIT9_9PSEU</name>
<dbReference type="Proteomes" id="UP000294257">
    <property type="component" value="Unassembled WGS sequence"/>
</dbReference>
<evidence type="ECO:0000256" key="4">
    <source>
        <dbReference type="ARBA" id="ARBA00023082"/>
    </source>
</evidence>
<dbReference type="InterPro" id="IPR013325">
    <property type="entry name" value="RNA_pol_sigma_r2"/>
</dbReference>
<dbReference type="PANTHER" id="PTHR43133">
    <property type="entry name" value="RNA POLYMERASE ECF-TYPE SIGMA FACTO"/>
    <property type="match status" value="1"/>
</dbReference>
<evidence type="ECO:0000259" key="9">
    <source>
        <dbReference type="Pfam" id="PF08281"/>
    </source>
</evidence>
<evidence type="ECO:0000256" key="5">
    <source>
        <dbReference type="ARBA" id="ARBA00023125"/>
    </source>
</evidence>
<dbReference type="RefSeq" id="WP_130346288.1">
    <property type="nucleotide sequence ID" value="NZ_SGWQ01000008.1"/>
</dbReference>
<dbReference type="InterPro" id="IPR013249">
    <property type="entry name" value="RNA_pol_sigma70_r4_t2"/>
</dbReference>
<evidence type="ECO:0000259" key="8">
    <source>
        <dbReference type="Pfam" id="PF04542"/>
    </source>
</evidence>
<dbReference type="InterPro" id="IPR013324">
    <property type="entry name" value="RNA_pol_sigma_r3/r4-like"/>
</dbReference>
<gene>
    <name evidence="10" type="ORF">EV193_108200</name>
</gene>
<dbReference type="OrthoDB" id="3688906at2"/>
<dbReference type="GO" id="GO:0006352">
    <property type="term" value="P:DNA-templated transcription initiation"/>
    <property type="evidence" value="ECO:0007669"/>
    <property type="project" value="InterPro"/>
</dbReference>
<keyword evidence="11" id="KW-1185">Reference proteome</keyword>
<dbReference type="SUPFAM" id="SSF54427">
    <property type="entry name" value="NTF2-like"/>
    <property type="match status" value="1"/>
</dbReference>
<dbReference type="PANTHER" id="PTHR43133:SF8">
    <property type="entry name" value="RNA POLYMERASE SIGMA FACTOR HI_1459-RELATED"/>
    <property type="match status" value="1"/>
</dbReference>
<reference evidence="10 11" key="1">
    <citation type="submission" date="2019-02" db="EMBL/GenBank/DDBJ databases">
        <title>Genomic Encyclopedia of Type Strains, Phase IV (KMG-IV): sequencing the most valuable type-strain genomes for metagenomic binning, comparative biology and taxonomic classification.</title>
        <authorList>
            <person name="Goeker M."/>
        </authorList>
    </citation>
    <scope>NUCLEOTIDE SEQUENCE [LARGE SCALE GENOMIC DNA]</scope>
    <source>
        <strain evidence="10 11">DSM 101727</strain>
    </source>
</reference>
<dbReference type="InterPro" id="IPR007627">
    <property type="entry name" value="RNA_pol_sigma70_r2"/>
</dbReference>
<dbReference type="InterPro" id="IPR014284">
    <property type="entry name" value="RNA_pol_sigma-70_dom"/>
</dbReference>
<evidence type="ECO:0000313" key="11">
    <source>
        <dbReference type="Proteomes" id="UP000294257"/>
    </source>
</evidence>
<protein>
    <submittedName>
        <fullName evidence="10">RNA polymerase sigma-70 factor (ECF subfamily)</fullName>
    </submittedName>
</protein>
<dbReference type="Gene3D" id="1.10.10.10">
    <property type="entry name" value="Winged helix-like DNA-binding domain superfamily/Winged helix DNA-binding domain"/>
    <property type="match status" value="1"/>
</dbReference>
<feature type="domain" description="RNA polymerase sigma factor 70 region 4 type 2" evidence="9">
    <location>
        <begin position="116"/>
        <end position="168"/>
    </location>
</feature>
<dbReference type="NCBIfam" id="TIGR02937">
    <property type="entry name" value="sigma70-ECF"/>
    <property type="match status" value="1"/>
</dbReference>
<dbReference type="EMBL" id="SGWQ01000008">
    <property type="protein sequence ID" value="RZS34850.1"/>
    <property type="molecule type" value="Genomic_DNA"/>
</dbReference>
<keyword evidence="4" id="KW-0731">Sigma factor</keyword>
<comment type="caution">
    <text evidence="10">The sequence shown here is derived from an EMBL/GenBank/DDBJ whole genome shotgun (WGS) entry which is preliminary data.</text>
</comment>
<dbReference type="AlphaFoldDB" id="A0A4Q7KIT9"/>
<proteinExistence type="inferred from homology"/>
<keyword evidence="3" id="KW-0805">Transcription regulation</keyword>
<dbReference type="CDD" id="cd06171">
    <property type="entry name" value="Sigma70_r4"/>
    <property type="match status" value="1"/>
</dbReference>
<evidence type="ECO:0000256" key="3">
    <source>
        <dbReference type="ARBA" id="ARBA00023015"/>
    </source>
</evidence>